<evidence type="ECO:0000313" key="2">
    <source>
        <dbReference type="EMBL" id="NPT40554.1"/>
    </source>
</evidence>
<accession>A0ABX2BHX7</accession>
<dbReference type="InterPro" id="IPR019953">
    <property type="entry name" value="OHR"/>
</dbReference>
<reference evidence="2 3" key="1">
    <citation type="submission" date="2019-11" db="EMBL/GenBank/DDBJ databases">
        <title>Metabolism of dissolved organic matter in forest soils.</title>
        <authorList>
            <person name="Cyle K.T."/>
            <person name="Wilhelm R.C."/>
            <person name="Martinez C.E."/>
        </authorList>
    </citation>
    <scope>NUCLEOTIDE SEQUENCE [LARGE SCALE GENOMIC DNA]</scope>
    <source>
        <strain evidence="2 3">1N</strain>
    </source>
</reference>
<dbReference type="PANTHER" id="PTHR33797">
    <property type="entry name" value="ORGANIC HYDROPEROXIDE RESISTANCE PROTEIN-LIKE"/>
    <property type="match status" value="1"/>
</dbReference>
<dbReference type="EMBL" id="WOEY01000017">
    <property type="protein sequence ID" value="NPT40554.1"/>
    <property type="molecule type" value="Genomic_DNA"/>
</dbReference>
<gene>
    <name evidence="2" type="ORF">GNZ12_04365</name>
</gene>
<evidence type="ECO:0000313" key="3">
    <source>
        <dbReference type="Proteomes" id="UP000652198"/>
    </source>
</evidence>
<dbReference type="SUPFAM" id="SSF82784">
    <property type="entry name" value="OsmC-like"/>
    <property type="match status" value="1"/>
</dbReference>
<dbReference type="Pfam" id="PF02566">
    <property type="entry name" value="OsmC"/>
    <property type="match status" value="1"/>
</dbReference>
<keyword evidence="3" id="KW-1185">Reference proteome</keyword>
<dbReference type="Gene3D" id="2.20.25.10">
    <property type="match status" value="1"/>
</dbReference>
<dbReference type="Gene3D" id="3.30.300.20">
    <property type="match status" value="1"/>
</dbReference>
<organism evidence="2 3">
    <name type="scientific">Paraburkholderia solitsugae</name>
    <dbReference type="NCBI Taxonomy" id="2675748"/>
    <lineage>
        <taxon>Bacteria</taxon>
        <taxon>Pseudomonadati</taxon>
        <taxon>Pseudomonadota</taxon>
        <taxon>Betaproteobacteria</taxon>
        <taxon>Burkholderiales</taxon>
        <taxon>Burkholderiaceae</taxon>
        <taxon>Paraburkholderia</taxon>
    </lineage>
</organism>
<dbReference type="PANTHER" id="PTHR33797:SF2">
    <property type="entry name" value="ORGANIC HYDROPEROXIDE RESISTANCE PROTEIN-LIKE"/>
    <property type="match status" value="1"/>
</dbReference>
<dbReference type="Proteomes" id="UP000652198">
    <property type="component" value="Unassembled WGS sequence"/>
</dbReference>
<proteinExistence type="inferred from homology"/>
<comment type="similarity">
    <text evidence="1">Belongs to the OsmC/Ohr family.</text>
</comment>
<dbReference type="InterPro" id="IPR036102">
    <property type="entry name" value="OsmC/Ohrsf"/>
</dbReference>
<dbReference type="InterPro" id="IPR003718">
    <property type="entry name" value="OsmC/Ohr_fam"/>
</dbReference>
<protein>
    <submittedName>
        <fullName evidence="2">Ohr family peroxiredoxin</fullName>
    </submittedName>
</protein>
<sequence length="114" mass="11867">MSIERVLHRADARATGGGDGHTVVPGNKLDFNLTPPRKLGGARGEGTNPEQLFAAGYSACFIGAMKFVAARNGIAIPAEVSVVDSVGIGSIPTGLGIEVSFGTDCERVSRIRRK</sequence>
<evidence type="ECO:0000256" key="1">
    <source>
        <dbReference type="ARBA" id="ARBA00007378"/>
    </source>
</evidence>
<name>A0ABX2BHX7_9BURK</name>
<comment type="caution">
    <text evidence="2">The sequence shown here is derived from an EMBL/GenBank/DDBJ whole genome shotgun (WGS) entry which is preliminary data.</text>
</comment>
<dbReference type="NCBIfam" id="TIGR03561">
    <property type="entry name" value="organ_hyd_perox"/>
    <property type="match status" value="1"/>
</dbReference>
<dbReference type="InterPro" id="IPR015946">
    <property type="entry name" value="KH_dom-like_a/b"/>
</dbReference>